<gene>
    <name evidence="2" type="ORF">SAMN05216233_105130</name>
</gene>
<reference evidence="2 3" key="1">
    <citation type="submission" date="2016-10" db="EMBL/GenBank/DDBJ databases">
        <authorList>
            <person name="de Groot N.N."/>
        </authorList>
    </citation>
    <scope>NUCLEOTIDE SEQUENCE [LARGE SCALE GENOMIC DNA]</scope>
    <source>
        <strain evidence="2 3">AA1</strain>
    </source>
</reference>
<dbReference type="CDD" id="cd02440">
    <property type="entry name" value="AdoMet_MTases"/>
    <property type="match status" value="1"/>
</dbReference>
<evidence type="ECO:0000313" key="2">
    <source>
        <dbReference type="EMBL" id="SCY21092.1"/>
    </source>
</evidence>
<dbReference type="Gene3D" id="3.40.50.150">
    <property type="entry name" value="Vaccinia Virus protein VP39"/>
    <property type="match status" value="1"/>
</dbReference>
<evidence type="ECO:0000313" key="3">
    <source>
        <dbReference type="Proteomes" id="UP000198870"/>
    </source>
</evidence>
<feature type="domain" description="Methyltransferase type 11" evidence="1">
    <location>
        <begin position="49"/>
        <end position="140"/>
    </location>
</feature>
<dbReference type="OrthoDB" id="9769602at2"/>
<keyword evidence="3" id="KW-1185">Reference proteome</keyword>
<dbReference type="RefSeq" id="WP_092210300.1">
    <property type="nucleotide sequence ID" value="NZ_FMUX01000005.1"/>
</dbReference>
<keyword evidence="2" id="KW-0808">Transferase</keyword>
<dbReference type="InterPro" id="IPR013216">
    <property type="entry name" value="Methyltransf_11"/>
</dbReference>
<name>A0A1G5E270_9BACT</name>
<dbReference type="SUPFAM" id="SSF53335">
    <property type="entry name" value="S-adenosyl-L-methionine-dependent methyltransferases"/>
    <property type="match status" value="1"/>
</dbReference>
<protein>
    <submittedName>
        <fullName evidence="2">Methyltransferase domain-containing protein</fullName>
    </submittedName>
</protein>
<accession>A0A1G5E270</accession>
<proteinExistence type="predicted"/>
<sequence length="246" mass="27180">MKEKKTDIISVYEEDHVRSVTGPTIRPGGFALTDRAMAFCGFPERSRVLDAGCGCGATVRHLQRRWGLTATGVDLSQRLLADRLQDGPLELIRGDAGRLPIGTDTMDGLTCECALSIMPDPKAVLQEYHRVLKPKGYLILTDIYLRAESPRLCGSLPINACFSGAVTRDERTRQIEAAGFSILLWEDHTKLLKELAARFVFELGSLKKFWEHILPCDCSGKTGDLIRQGKPGYSLLIAQKTQDTSS</sequence>
<dbReference type="InterPro" id="IPR029063">
    <property type="entry name" value="SAM-dependent_MTases_sf"/>
</dbReference>
<dbReference type="GO" id="GO:0008757">
    <property type="term" value="F:S-adenosylmethionine-dependent methyltransferase activity"/>
    <property type="evidence" value="ECO:0007669"/>
    <property type="project" value="InterPro"/>
</dbReference>
<dbReference type="Pfam" id="PF08241">
    <property type="entry name" value="Methyltransf_11"/>
    <property type="match status" value="1"/>
</dbReference>
<dbReference type="GO" id="GO:0032259">
    <property type="term" value="P:methylation"/>
    <property type="evidence" value="ECO:0007669"/>
    <property type="project" value="UniProtKB-KW"/>
</dbReference>
<dbReference type="STRING" id="419481.SAMN05216233_105130"/>
<dbReference type="NCBIfam" id="NF045667">
    <property type="entry name" value="MTase_DVU1556"/>
    <property type="match status" value="1"/>
</dbReference>
<evidence type="ECO:0000259" key="1">
    <source>
        <dbReference type="Pfam" id="PF08241"/>
    </source>
</evidence>
<dbReference type="AlphaFoldDB" id="A0A1G5E270"/>
<dbReference type="EMBL" id="FMUX01000005">
    <property type="protein sequence ID" value="SCY21092.1"/>
    <property type="molecule type" value="Genomic_DNA"/>
</dbReference>
<dbReference type="PANTHER" id="PTHR43591">
    <property type="entry name" value="METHYLTRANSFERASE"/>
    <property type="match status" value="1"/>
</dbReference>
<dbReference type="Proteomes" id="UP000198870">
    <property type="component" value="Unassembled WGS sequence"/>
</dbReference>
<organism evidence="2 3">
    <name type="scientific">Desulfoluna spongiiphila</name>
    <dbReference type="NCBI Taxonomy" id="419481"/>
    <lineage>
        <taxon>Bacteria</taxon>
        <taxon>Pseudomonadati</taxon>
        <taxon>Thermodesulfobacteriota</taxon>
        <taxon>Desulfobacteria</taxon>
        <taxon>Desulfobacterales</taxon>
        <taxon>Desulfolunaceae</taxon>
        <taxon>Desulfoluna</taxon>
    </lineage>
</organism>
<keyword evidence="2" id="KW-0489">Methyltransferase</keyword>